<dbReference type="Proteomes" id="UP000734854">
    <property type="component" value="Unassembled WGS sequence"/>
</dbReference>
<evidence type="ECO:0000313" key="5">
    <source>
        <dbReference type="Proteomes" id="UP000734854"/>
    </source>
</evidence>
<dbReference type="Pfam" id="PF14547">
    <property type="entry name" value="Hydrophob_seed"/>
    <property type="match status" value="1"/>
</dbReference>
<dbReference type="CDD" id="cd01958">
    <property type="entry name" value="HPS_like"/>
    <property type="match status" value="1"/>
</dbReference>
<dbReference type="InterPro" id="IPR027923">
    <property type="entry name" value="Hydrophob_seed_dom"/>
</dbReference>
<comment type="caution">
    <text evidence="4">The sequence shown here is derived from an EMBL/GenBank/DDBJ whole genome shotgun (WGS) entry which is preliminary data.</text>
</comment>
<feature type="signal peptide" evidence="2">
    <location>
        <begin position="1"/>
        <end position="30"/>
    </location>
</feature>
<gene>
    <name evidence="4" type="ORF">ZIOFF_002807</name>
</gene>
<name>A0A8J5HXF8_ZINOF</name>
<feature type="chain" id="PRO_5035210541" description="Hydrophobic seed protein domain-containing protein" evidence="2">
    <location>
        <begin position="31"/>
        <end position="188"/>
    </location>
</feature>
<evidence type="ECO:0000259" key="3">
    <source>
        <dbReference type="Pfam" id="PF14547"/>
    </source>
</evidence>
<protein>
    <recommendedName>
        <fullName evidence="3">Hydrophobic seed protein domain-containing protein</fullName>
    </recommendedName>
</protein>
<feature type="region of interest" description="Disordered" evidence="1">
    <location>
        <begin position="33"/>
        <end position="66"/>
    </location>
</feature>
<evidence type="ECO:0000313" key="4">
    <source>
        <dbReference type="EMBL" id="KAG6537712.1"/>
    </source>
</evidence>
<evidence type="ECO:0000256" key="2">
    <source>
        <dbReference type="SAM" id="SignalP"/>
    </source>
</evidence>
<keyword evidence="5" id="KW-1185">Reference proteome</keyword>
<dbReference type="PANTHER" id="PTHR31731">
    <property type="match status" value="1"/>
</dbReference>
<proteinExistence type="predicted"/>
<dbReference type="EMBL" id="JACMSC010000001">
    <property type="protein sequence ID" value="KAG6537712.1"/>
    <property type="molecule type" value="Genomic_DNA"/>
</dbReference>
<dbReference type="SUPFAM" id="SSF47699">
    <property type="entry name" value="Bifunctional inhibitor/lipid-transfer protein/seed storage 2S albumin"/>
    <property type="match status" value="1"/>
</dbReference>
<keyword evidence="2" id="KW-0732">Signal</keyword>
<dbReference type="Gene3D" id="1.10.110.10">
    <property type="entry name" value="Plant lipid-transfer and hydrophobic proteins"/>
    <property type="match status" value="1"/>
</dbReference>
<dbReference type="InterPro" id="IPR051636">
    <property type="entry name" value="Plant_LTP/defense-related"/>
</dbReference>
<dbReference type="InterPro" id="IPR036312">
    <property type="entry name" value="Bifun_inhib/LTP/seed_sf"/>
</dbReference>
<sequence>MAPPAKSRAASLLLMSLLLTSAAFPPPASACDTCTTTRPKKHHPKQRSPPEATSPPAVVPPPADDGDPAAKCSVEYILKLGLCLDALGGLVHVGLGRPSENACCPVLEGLLEAEAAACLCTAIKLRVLNLDIYIPLALQLLVTCSKDPAPGRALHYPCHLSALASDDEWIMRCGRRILARFHCVFFCK</sequence>
<evidence type="ECO:0000256" key="1">
    <source>
        <dbReference type="SAM" id="MobiDB-lite"/>
    </source>
</evidence>
<reference evidence="4 5" key="1">
    <citation type="submission" date="2020-08" db="EMBL/GenBank/DDBJ databases">
        <title>Plant Genome Project.</title>
        <authorList>
            <person name="Zhang R.-G."/>
        </authorList>
    </citation>
    <scope>NUCLEOTIDE SEQUENCE [LARGE SCALE GENOMIC DNA]</scope>
    <source>
        <tissue evidence="4">Rhizome</tissue>
    </source>
</reference>
<feature type="domain" description="Hydrophobic seed protein" evidence="3">
    <location>
        <begin position="78"/>
        <end position="151"/>
    </location>
</feature>
<organism evidence="4 5">
    <name type="scientific">Zingiber officinale</name>
    <name type="common">Ginger</name>
    <name type="synonym">Amomum zingiber</name>
    <dbReference type="NCBI Taxonomy" id="94328"/>
    <lineage>
        <taxon>Eukaryota</taxon>
        <taxon>Viridiplantae</taxon>
        <taxon>Streptophyta</taxon>
        <taxon>Embryophyta</taxon>
        <taxon>Tracheophyta</taxon>
        <taxon>Spermatophyta</taxon>
        <taxon>Magnoliopsida</taxon>
        <taxon>Liliopsida</taxon>
        <taxon>Zingiberales</taxon>
        <taxon>Zingiberaceae</taxon>
        <taxon>Zingiber</taxon>
    </lineage>
</organism>
<dbReference type="AlphaFoldDB" id="A0A8J5HXF8"/>
<accession>A0A8J5HXF8</accession>